<dbReference type="GO" id="GO:0019172">
    <property type="term" value="F:glyoxalase III activity"/>
    <property type="evidence" value="ECO:0007669"/>
    <property type="project" value="UniProtKB-EC"/>
</dbReference>
<dbReference type="Proteomes" id="UP000254502">
    <property type="component" value="Unassembled WGS sequence"/>
</dbReference>
<dbReference type="EC" id="4.2.1.130" evidence="2"/>
<evidence type="ECO:0000313" key="3">
    <source>
        <dbReference type="Proteomes" id="UP000254502"/>
    </source>
</evidence>
<evidence type="ECO:0000313" key="2">
    <source>
        <dbReference type="EMBL" id="SUK30758.1"/>
    </source>
</evidence>
<dbReference type="Gene3D" id="3.40.50.880">
    <property type="match status" value="1"/>
</dbReference>
<dbReference type="EMBL" id="UHAQ01000002">
    <property type="protein sequence ID" value="SUK30758.1"/>
    <property type="molecule type" value="Genomic_DNA"/>
</dbReference>
<proteinExistence type="predicted"/>
<accession>A0A380DKU8</accession>
<gene>
    <name evidence="2" type="primary">hchA_3</name>
    <name evidence="2" type="ORF">NCTC5664_00089</name>
</gene>
<keyword evidence="2" id="KW-0456">Lyase</keyword>
<sequence>MSQDVNELSKQPTPDKAEDNAFFPSPYSLSQYTAPKTDFDGVEHKGAYKDGKWKVLMIAAEERYVLLENGKMFSTGNHPVEMLLPLHHLMEAGFALMLRHYLVIQLN</sequence>
<protein>
    <submittedName>
        <fullName evidence="2">Chaperone protein hchA</fullName>
        <ecNumber evidence="2">4.2.1.130</ecNumber>
    </submittedName>
</protein>
<dbReference type="AlphaFoldDB" id="A0A380DKU8"/>
<organism evidence="2 3">
    <name type="scientific">Staphylococcus aureus</name>
    <dbReference type="NCBI Taxonomy" id="1280"/>
    <lineage>
        <taxon>Bacteria</taxon>
        <taxon>Bacillati</taxon>
        <taxon>Bacillota</taxon>
        <taxon>Bacilli</taxon>
        <taxon>Bacillales</taxon>
        <taxon>Staphylococcaceae</taxon>
        <taxon>Staphylococcus</taxon>
    </lineage>
</organism>
<evidence type="ECO:0000256" key="1">
    <source>
        <dbReference type="SAM" id="MobiDB-lite"/>
    </source>
</evidence>
<feature type="compositionally biased region" description="Polar residues" evidence="1">
    <location>
        <begin position="1"/>
        <end position="12"/>
    </location>
</feature>
<name>A0A380DKU8_STAAU</name>
<dbReference type="InterPro" id="IPR029062">
    <property type="entry name" value="Class_I_gatase-like"/>
</dbReference>
<dbReference type="SUPFAM" id="SSF52317">
    <property type="entry name" value="Class I glutamine amidotransferase-like"/>
    <property type="match status" value="1"/>
</dbReference>
<feature type="region of interest" description="Disordered" evidence="1">
    <location>
        <begin position="1"/>
        <end position="29"/>
    </location>
</feature>
<reference evidence="2 3" key="1">
    <citation type="submission" date="2018-06" db="EMBL/GenBank/DDBJ databases">
        <authorList>
            <consortium name="Pathogen Informatics"/>
            <person name="Doyle S."/>
        </authorList>
    </citation>
    <scope>NUCLEOTIDE SEQUENCE [LARGE SCALE GENOMIC DNA]</scope>
    <source>
        <strain evidence="2 3">NCTC5664</strain>
    </source>
</reference>